<evidence type="ECO:0000256" key="2">
    <source>
        <dbReference type="ARBA" id="ARBA00022559"/>
    </source>
</evidence>
<keyword evidence="5" id="KW-0732">Signal</keyword>
<evidence type="ECO:0000313" key="11">
    <source>
        <dbReference type="EMBL" id="TDO37414.1"/>
    </source>
</evidence>
<protein>
    <submittedName>
        <fullName evidence="11">Dyp-type peroxidase family</fullName>
    </submittedName>
</protein>
<evidence type="ECO:0000256" key="5">
    <source>
        <dbReference type="ARBA" id="ARBA00022729"/>
    </source>
</evidence>
<keyword evidence="12" id="KW-1185">Reference proteome</keyword>
<dbReference type="PROSITE" id="PS51404">
    <property type="entry name" value="DYP_PEROXIDASE"/>
    <property type="match status" value="1"/>
</dbReference>
<evidence type="ECO:0000256" key="9">
    <source>
        <dbReference type="SAM" id="MobiDB-lite"/>
    </source>
</evidence>
<keyword evidence="4" id="KW-0479">Metal-binding</keyword>
<dbReference type="GO" id="GO:0020037">
    <property type="term" value="F:heme binding"/>
    <property type="evidence" value="ECO:0007669"/>
    <property type="project" value="InterPro"/>
</dbReference>
<dbReference type="GO" id="GO:0004601">
    <property type="term" value="F:peroxidase activity"/>
    <property type="evidence" value="ECO:0007669"/>
    <property type="project" value="UniProtKB-KW"/>
</dbReference>
<gene>
    <name evidence="11" type="ORF">C8E87_1041</name>
</gene>
<reference evidence="11 12" key="1">
    <citation type="submission" date="2019-03" db="EMBL/GenBank/DDBJ databases">
        <title>Sequencing the genomes of 1000 actinobacteria strains.</title>
        <authorList>
            <person name="Klenk H.-P."/>
        </authorList>
    </citation>
    <scope>NUCLEOTIDE SEQUENCE [LARGE SCALE GENOMIC DNA]</scope>
    <source>
        <strain evidence="11 12">DSM 43805</strain>
    </source>
</reference>
<keyword evidence="7" id="KW-0408">Iron</keyword>
<dbReference type="InterPro" id="IPR048328">
    <property type="entry name" value="Dyp_perox_C"/>
</dbReference>
<name>A0A4R6JM48_9ACTN</name>
<dbReference type="AlphaFoldDB" id="A0A4R6JM48"/>
<feature type="region of interest" description="Disordered" evidence="9">
    <location>
        <begin position="306"/>
        <end position="327"/>
    </location>
</feature>
<evidence type="ECO:0000313" key="12">
    <source>
        <dbReference type="Proteomes" id="UP000294901"/>
    </source>
</evidence>
<sequence length="484" mass="52376">MTEDLHDLEALLADPRQIQGNILQPFDGRHQAFLFLSFASNRTGARAWLAGAADRVDCTADVLEARDGTHIPSGRSLMSVSLTATGLTMLHPEVASDLVPFEAFWKGPLGNRLDDKGQITSTPALLGDIGDSDPTRWVVGGVRRPPVDAMLTMAADDEETLLSRALDEQALAGEAGLSVMPIAAHGADGPRAQVGNVVRNADEKPIEHFGFVEGISNPGVRGVDGAAAGTPDVAAGEFVLGLVGERRPQTLGQRPTPAAWMRGGSFQVFRRLRQDVAGWWDKMEKLSDETTSPEEIAARAVGRRLDGTPLATPGSGDNDFTYADDPDGERTPLYAHIRKMNPRRDEMFRERSHKLLRRGIPYGPPMDRRVPDTAERGMLFNAYMASIEDQFEFLQRCWANDPEFPSSTIAKFDLEPGAAEGRVDGMDPVIGYSAEAAHRRHGESVKGVPPLAFGGFVTTTGSVYAFVPSRAALRLLAANQSLDP</sequence>
<evidence type="ECO:0000256" key="7">
    <source>
        <dbReference type="ARBA" id="ARBA00023004"/>
    </source>
</evidence>
<dbReference type="PANTHER" id="PTHR30521:SF4">
    <property type="entry name" value="DEFERROCHELATASE"/>
    <property type="match status" value="1"/>
</dbReference>
<evidence type="ECO:0000256" key="4">
    <source>
        <dbReference type="ARBA" id="ARBA00022723"/>
    </source>
</evidence>
<dbReference type="InterPro" id="IPR006314">
    <property type="entry name" value="Dyp_peroxidase"/>
</dbReference>
<keyword evidence="2 11" id="KW-0575">Peroxidase</keyword>
<feature type="domain" description="Dyp-type peroxidase C-terminal" evidence="10">
    <location>
        <begin position="259"/>
        <end position="399"/>
    </location>
</feature>
<dbReference type="PANTHER" id="PTHR30521">
    <property type="entry name" value="DEFERROCHELATASE/PEROXIDASE"/>
    <property type="match status" value="1"/>
</dbReference>
<dbReference type="EMBL" id="SNWR01000001">
    <property type="protein sequence ID" value="TDO37414.1"/>
    <property type="molecule type" value="Genomic_DNA"/>
</dbReference>
<dbReference type="RefSeq" id="WP_133872042.1">
    <property type="nucleotide sequence ID" value="NZ_BOMD01000055.1"/>
</dbReference>
<evidence type="ECO:0000256" key="6">
    <source>
        <dbReference type="ARBA" id="ARBA00023002"/>
    </source>
</evidence>
<dbReference type="SUPFAM" id="SSF54909">
    <property type="entry name" value="Dimeric alpha+beta barrel"/>
    <property type="match status" value="1"/>
</dbReference>
<keyword evidence="6" id="KW-0560">Oxidoreductase</keyword>
<evidence type="ECO:0000256" key="1">
    <source>
        <dbReference type="ARBA" id="ARBA00001970"/>
    </source>
</evidence>
<evidence type="ECO:0000256" key="8">
    <source>
        <dbReference type="ARBA" id="ARBA00025737"/>
    </source>
</evidence>
<proteinExistence type="inferred from homology"/>
<comment type="similarity">
    <text evidence="8">Belongs to the DyP-type peroxidase family.</text>
</comment>
<dbReference type="GO" id="GO:0046872">
    <property type="term" value="F:metal ion binding"/>
    <property type="evidence" value="ECO:0007669"/>
    <property type="project" value="UniProtKB-KW"/>
</dbReference>
<organism evidence="11 12">
    <name type="scientific">Paractinoplanes brasiliensis</name>
    <dbReference type="NCBI Taxonomy" id="52695"/>
    <lineage>
        <taxon>Bacteria</taxon>
        <taxon>Bacillati</taxon>
        <taxon>Actinomycetota</taxon>
        <taxon>Actinomycetes</taxon>
        <taxon>Micromonosporales</taxon>
        <taxon>Micromonosporaceae</taxon>
        <taxon>Paractinoplanes</taxon>
    </lineage>
</organism>
<evidence type="ECO:0000259" key="10">
    <source>
        <dbReference type="Pfam" id="PF20628"/>
    </source>
</evidence>
<comment type="caution">
    <text evidence="11">The sequence shown here is derived from an EMBL/GenBank/DDBJ whole genome shotgun (WGS) entry which is preliminary data.</text>
</comment>
<accession>A0A4R6JM48</accession>
<evidence type="ECO:0000256" key="3">
    <source>
        <dbReference type="ARBA" id="ARBA00022617"/>
    </source>
</evidence>
<dbReference type="InterPro" id="IPR011008">
    <property type="entry name" value="Dimeric_a/b-barrel"/>
</dbReference>
<dbReference type="NCBIfam" id="TIGR01413">
    <property type="entry name" value="Dyp_perox_fam"/>
    <property type="match status" value="1"/>
</dbReference>
<dbReference type="GO" id="GO:0005829">
    <property type="term" value="C:cytosol"/>
    <property type="evidence" value="ECO:0007669"/>
    <property type="project" value="TreeGrafter"/>
</dbReference>
<comment type="cofactor">
    <cofactor evidence="1">
        <name>heme b</name>
        <dbReference type="ChEBI" id="CHEBI:60344"/>
    </cofactor>
</comment>
<dbReference type="Proteomes" id="UP000294901">
    <property type="component" value="Unassembled WGS sequence"/>
</dbReference>
<keyword evidence="3" id="KW-0349">Heme</keyword>
<dbReference type="Pfam" id="PF20628">
    <property type="entry name" value="Dyp_perox_C"/>
    <property type="match status" value="1"/>
</dbReference>
<dbReference type="OrthoDB" id="236246at2"/>